<keyword evidence="1" id="KW-0472">Membrane</keyword>
<evidence type="ECO:0000313" key="2">
    <source>
        <dbReference type="EMBL" id="TGG96419.1"/>
    </source>
</evidence>
<evidence type="ECO:0000256" key="1">
    <source>
        <dbReference type="SAM" id="Phobius"/>
    </source>
</evidence>
<keyword evidence="1" id="KW-1133">Transmembrane helix</keyword>
<gene>
    <name evidence="2" type="ORF">ERJ67_00845</name>
</gene>
<feature type="transmembrane region" description="Helical" evidence="1">
    <location>
        <begin position="62"/>
        <end position="85"/>
    </location>
</feature>
<dbReference type="EMBL" id="SRMO01000017">
    <property type="protein sequence ID" value="TGG96419.1"/>
    <property type="molecule type" value="Genomic_DNA"/>
</dbReference>
<feature type="transmembrane region" description="Helical" evidence="1">
    <location>
        <begin position="97"/>
        <end position="121"/>
    </location>
</feature>
<keyword evidence="1" id="KW-0812">Transmembrane</keyword>
<comment type="caution">
    <text evidence="2">The sequence shown here is derived from an EMBL/GenBank/DDBJ whole genome shotgun (WGS) entry which is preliminary data.</text>
</comment>
<dbReference type="AlphaFoldDB" id="A0A524RR10"/>
<name>A0A524RR10_9CHRO</name>
<accession>A0A524RR10</accession>
<organism evidence="2 3">
    <name type="scientific">Aphanocapsa feldmannii 277cV</name>
    <dbReference type="NCBI Taxonomy" id="2507553"/>
    <lineage>
        <taxon>Bacteria</taxon>
        <taxon>Bacillati</taxon>
        <taxon>Cyanobacteriota</taxon>
        <taxon>Cyanophyceae</taxon>
        <taxon>Oscillatoriophycideae</taxon>
        <taxon>Chroococcales</taxon>
        <taxon>Microcystaceae</taxon>
        <taxon>Aphanocapsa</taxon>
    </lineage>
</organism>
<dbReference type="Proteomes" id="UP000317990">
    <property type="component" value="Unassembled WGS sequence"/>
</dbReference>
<evidence type="ECO:0000313" key="3">
    <source>
        <dbReference type="Proteomes" id="UP000317990"/>
    </source>
</evidence>
<sequence>MGYRTPPSKIANVTIRDDSDLENEISKDSEANFETDFYVEILRQLKDTYELRKQSADKLFKLIICWLASVMTFLFLAAFEVNWYWLKEISFNISDNVLIALITSTTASVLGLYVIVAKWLFPNDE</sequence>
<reference evidence="2 3" key="1">
    <citation type="journal article" date="2019" name="mSystems">
        <title>Life at home and on the roam: Genomic adaptions reflect the dual lifestyle of an intracellular, facultative symbiont.</title>
        <authorList>
            <person name="Burgsdorf I."/>
        </authorList>
    </citation>
    <scope>NUCLEOTIDE SEQUENCE [LARGE SCALE GENOMIC DNA]</scope>
    <source>
        <strain evidence="2">277cV</strain>
    </source>
</reference>
<protein>
    <submittedName>
        <fullName evidence="2">Uncharacterized protein</fullName>
    </submittedName>
</protein>
<proteinExistence type="predicted"/>